<keyword evidence="2 10" id="KW-1003">Cell membrane</keyword>
<reference evidence="12 13" key="1">
    <citation type="journal article" date="2015" name="Stand. Genomic Sci.">
        <title>Complete genome sequence and description of Salinispira pacifica gen. nov., sp. nov., a novel spirochaete isolated form a hypersaline microbial mat.</title>
        <authorList>
            <person name="Ben Hania W."/>
            <person name="Joseph M."/>
            <person name="Schumann P."/>
            <person name="Bunk B."/>
            <person name="Fiebig A."/>
            <person name="Sproer C."/>
            <person name="Klenk H.P."/>
            <person name="Fardeau M.L."/>
            <person name="Spring S."/>
        </authorList>
    </citation>
    <scope>NUCLEOTIDE SEQUENCE [LARGE SCALE GENOMIC DNA]</scope>
    <source>
        <strain evidence="12 13">L21-RPul-D2</strain>
    </source>
</reference>
<dbReference type="OrthoDB" id="9807385at2"/>
<dbReference type="InterPro" id="IPR050338">
    <property type="entry name" value="DisA"/>
</dbReference>
<dbReference type="eggNOG" id="COG1624">
    <property type="taxonomic scope" value="Bacteria"/>
</dbReference>
<sequence length="260" mass="28990">MGWLFDSWLLGSVIIPILDILILALIFYRAYTIFLQTRAVQLVRGTLLIILLYAFAYILRLETVLWLLNFLAPSLVIGIAIIFQPELRKIFTQLGQGKIFRFKETAKPLQIDGVLKASQMLAQQRRGALVVFVRSVGQKNIVETGSTLNAELSSALLITIFGSDTPLHDGAVIIEDGKLIAAGAFLPLSEQQDIRRSFGTRHRAALGLAEESDAVILVVSEETGAISLAYDATLYYDLEPEEVRSRLHELLNLDDEDFEQ</sequence>
<name>V5WJM5_9SPIO</name>
<keyword evidence="5 10" id="KW-0548">Nucleotidyltransferase</keyword>
<keyword evidence="4 10" id="KW-0812">Transmembrane</keyword>
<dbReference type="Pfam" id="PF02457">
    <property type="entry name" value="DAC"/>
    <property type="match status" value="1"/>
</dbReference>
<dbReference type="Proteomes" id="UP000018680">
    <property type="component" value="Chromosome"/>
</dbReference>
<dbReference type="EMBL" id="CP006939">
    <property type="protein sequence ID" value="AHC15769.1"/>
    <property type="molecule type" value="Genomic_DNA"/>
</dbReference>
<dbReference type="NCBIfam" id="TIGR00159">
    <property type="entry name" value="diadenylate cyclase CdaA"/>
    <property type="match status" value="1"/>
</dbReference>
<evidence type="ECO:0000256" key="1">
    <source>
        <dbReference type="ARBA" id="ARBA00000877"/>
    </source>
</evidence>
<dbReference type="HAMAP" id="MF_01499">
    <property type="entry name" value="DacA"/>
    <property type="match status" value="1"/>
</dbReference>
<dbReference type="SUPFAM" id="SSF143597">
    <property type="entry name" value="YojJ-like"/>
    <property type="match status" value="1"/>
</dbReference>
<evidence type="ECO:0000313" key="13">
    <source>
        <dbReference type="Proteomes" id="UP000018680"/>
    </source>
</evidence>
<dbReference type="InterPro" id="IPR034701">
    <property type="entry name" value="CdaA"/>
</dbReference>
<evidence type="ECO:0000259" key="11">
    <source>
        <dbReference type="PROSITE" id="PS51794"/>
    </source>
</evidence>
<proteinExistence type="inferred from homology"/>
<keyword evidence="13" id="KW-1185">Reference proteome</keyword>
<gene>
    <name evidence="10" type="primary">dacA</name>
    <name evidence="12" type="ORF">L21SP2_2416</name>
</gene>
<evidence type="ECO:0000256" key="8">
    <source>
        <dbReference type="ARBA" id="ARBA00022989"/>
    </source>
</evidence>
<dbReference type="KEGG" id="slr:L21SP2_2416"/>
<feature type="transmembrane region" description="Helical" evidence="10">
    <location>
        <begin position="39"/>
        <end position="58"/>
    </location>
</feature>
<dbReference type="HOGENOM" id="CLU_038561_0_1_12"/>
<dbReference type="STRING" id="1307761.L21SP2_2416"/>
<feature type="transmembrane region" description="Helical" evidence="10">
    <location>
        <begin position="6"/>
        <end position="27"/>
    </location>
</feature>
<comment type="catalytic activity">
    <reaction evidence="1 10">
        <text>2 ATP = 3',3'-c-di-AMP + 2 diphosphate</text>
        <dbReference type="Rhea" id="RHEA:35655"/>
        <dbReference type="ChEBI" id="CHEBI:30616"/>
        <dbReference type="ChEBI" id="CHEBI:33019"/>
        <dbReference type="ChEBI" id="CHEBI:71500"/>
        <dbReference type="EC" id="2.7.7.85"/>
    </reaction>
</comment>
<evidence type="ECO:0000256" key="2">
    <source>
        <dbReference type="ARBA" id="ARBA00022475"/>
    </source>
</evidence>
<dbReference type="PANTHER" id="PTHR34185:SF1">
    <property type="entry name" value="DIADENYLATE CYCLASE"/>
    <property type="match status" value="1"/>
</dbReference>
<evidence type="ECO:0000256" key="5">
    <source>
        <dbReference type="ARBA" id="ARBA00022695"/>
    </source>
</evidence>
<feature type="domain" description="DAC" evidence="11">
    <location>
        <begin position="84"/>
        <end position="240"/>
    </location>
</feature>
<dbReference type="EC" id="2.7.7.85" evidence="10"/>
<comment type="similarity">
    <text evidence="10">Belongs to the adenylate cyclase family. DacA/CdaA subfamily.</text>
</comment>
<comment type="caution">
    <text evidence="10">Lacks conserved residue(s) required for the propagation of feature annotation.</text>
</comment>
<keyword evidence="3 10" id="KW-0808">Transferase</keyword>
<evidence type="ECO:0000256" key="10">
    <source>
        <dbReference type="HAMAP-Rule" id="MF_01499"/>
    </source>
</evidence>
<comment type="subunit">
    <text evidence="10">Probably a homodimer.</text>
</comment>
<dbReference type="Gene3D" id="3.40.1700.10">
    <property type="entry name" value="DNA integrity scanning protein, DisA, N-terminal domain"/>
    <property type="match status" value="1"/>
</dbReference>
<keyword evidence="8 10" id="KW-1133">Transmembrane helix</keyword>
<dbReference type="PROSITE" id="PS51794">
    <property type="entry name" value="DAC"/>
    <property type="match status" value="1"/>
</dbReference>
<evidence type="ECO:0000256" key="4">
    <source>
        <dbReference type="ARBA" id="ARBA00022692"/>
    </source>
</evidence>
<dbReference type="AlphaFoldDB" id="V5WJM5"/>
<keyword evidence="7 10" id="KW-0067">ATP-binding</keyword>
<feature type="transmembrane region" description="Helical" evidence="10">
    <location>
        <begin position="64"/>
        <end position="83"/>
    </location>
</feature>
<dbReference type="GO" id="GO:0004016">
    <property type="term" value="F:adenylate cyclase activity"/>
    <property type="evidence" value="ECO:0007669"/>
    <property type="project" value="UniProtKB-UniRule"/>
</dbReference>
<dbReference type="PATRIC" id="fig|1307761.3.peg.2408"/>
<dbReference type="GO" id="GO:0006171">
    <property type="term" value="P:cAMP biosynthetic process"/>
    <property type="evidence" value="ECO:0007669"/>
    <property type="project" value="InterPro"/>
</dbReference>
<dbReference type="PIRSF" id="PIRSF004793">
    <property type="entry name" value="UCP004793"/>
    <property type="match status" value="1"/>
</dbReference>
<evidence type="ECO:0000256" key="3">
    <source>
        <dbReference type="ARBA" id="ARBA00022679"/>
    </source>
</evidence>
<dbReference type="GO" id="GO:0106408">
    <property type="term" value="F:diadenylate cyclase activity"/>
    <property type="evidence" value="ECO:0007669"/>
    <property type="project" value="UniProtKB-EC"/>
</dbReference>
<dbReference type="InterPro" id="IPR014046">
    <property type="entry name" value="C-di-AMP_synthase"/>
</dbReference>
<evidence type="ECO:0000256" key="9">
    <source>
        <dbReference type="ARBA" id="ARBA00023136"/>
    </source>
</evidence>
<dbReference type="PANTHER" id="PTHR34185">
    <property type="entry name" value="DIADENYLATE CYCLASE"/>
    <property type="match status" value="1"/>
</dbReference>
<comment type="function">
    <text evidence="10">Catalyzes the condensation of 2 ATP molecules into cyclic di-AMP (c-di-AMP), a second messenger used to regulate differing processes in different bacteria.</text>
</comment>
<organism evidence="12 13">
    <name type="scientific">Salinispira pacifica</name>
    <dbReference type="NCBI Taxonomy" id="1307761"/>
    <lineage>
        <taxon>Bacteria</taxon>
        <taxon>Pseudomonadati</taxon>
        <taxon>Spirochaetota</taxon>
        <taxon>Spirochaetia</taxon>
        <taxon>Spirochaetales</taxon>
        <taxon>Spirochaetaceae</taxon>
        <taxon>Salinispira</taxon>
    </lineage>
</organism>
<evidence type="ECO:0000256" key="7">
    <source>
        <dbReference type="ARBA" id="ARBA00022840"/>
    </source>
</evidence>
<dbReference type="GO" id="GO:0005524">
    <property type="term" value="F:ATP binding"/>
    <property type="evidence" value="ECO:0007669"/>
    <property type="project" value="UniProtKB-UniRule"/>
</dbReference>
<accession>V5WJM5</accession>
<evidence type="ECO:0000313" key="12">
    <source>
        <dbReference type="EMBL" id="AHC15769.1"/>
    </source>
</evidence>
<evidence type="ECO:0000256" key="6">
    <source>
        <dbReference type="ARBA" id="ARBA00022741"/>
    </source>
</evidence>
<protein>
    <recommendedName>
        <fullName evidence="10">Diadenylate cyclase</fullName>
        <shortName evidence="10">DAC</shortName>
        <ecNumber evidence="10">2.7.7.85</ecNumber>
    </recommendedName>
    <alternativeName>
        <fullName evidence="10">Cyclic-di-AMP synthase</fullName>
        <shortName evidence="10">c-di-AMP synthase</shortName>
    </alternativeName>
</protein>
<keyword evidence="9 10" id="KW-0472">Membrane</keyword>
<dbReference type="InterPro" id="IPR003390">
    <property type="entry name" value="DNA_integrity_scan_DisA_N"/>
</dbReference>
<keyword evidence="6 10" id="KW-0547">Nucleotide-binding</keyword>
<dbReference type="InterPro" id="IPR036888">
    <property type="entry name" value="DNA_integrity_DisA_N_sf"/>
</dbReference>